<evidence type="ECO:0000313" key="5">
    <source>
        <dbReference type="Proteomes" id="UP000179233"/>
    </source>
</evidence>
<proteinExistence type="predicted"/>
<dbReference type="PROSITE" id="PS51736">
    <property type="entry name" value="RECOMBINASES_3"/>
    <property type="match status" value="1"/>
</dbReference>
<evidence type="ECO:0000313" key="4">
    <source>
        <dbReference type="EMBL" id="OGY17864.1"/>
    </source>
</evidence>
<evidence type="ECO:0000259" key="2">
    <source>
        <dbReference type="PROSITE" id="PS51736"/>
    </source>
</evidence>
<protein>
    <recommendedName>
        <fullName evidence="6">Recombinase domain-containing protein</fullName>
    </recommendedName>
</protein>
<dbReference type="InterPro" id="IPR050639">
    <property type="entry name" value="SSR_resolvase"/>
</dbReference>
<organism evidence="4 5">
    <name type="scientific">Candidatus Chisholmbacteria bacterium RIFCSPHIGHO2_01_FULL_52_32</name>
    <dbReference type="NCBI Taxonomy" id="1797591"/>
    <lineage>
        <taxon>Bacteria</taxon>
        <taxon>Candidatus Chisholmiibacteriota</taxon>
    </lineage>
</organism>
<dbReference type="InterPro" id="IPR011109">
    <property type="entry name" value="DNA_bind_recombinase_dom"/>
</dbReference>
<dbReference type="Pfam" id="PF00239">
    <property type="entry name" value="Resolvase"/>
    <property type="match status" value="1"/>
</dbReference>
<dbReference type="GO" id="GO:0000150">
    <property type="term" value="F:DNA strand exchange activity"/>
    <property type="evidence" value="ECO:0007669"/>
    <property type="project" value="InterPro"/>
</dbReference>
<dbReference type="PROSITE" id="PS51737">
    <property type="entry name" value="RECOMBINASE_DNA_BIND"/>
    <property type="match status" value="1"/>
</dbReference>
<keyword evidence="1" id="KW-0175">Coiled coil</keyword>
<dbReference type="SMART" id="SM00857">
    <property type="entry name" value="Resolvase"/>
    <property type="match status" value="1"/>
</dbReference>
<dbReference type="PANTHER" id="PTHR30461:SF23">
    <property type="entry name" value="DNA RECOMBINASE-RELATED"/>
    <property type="match status" value="1"/>
</dbReference>
<evidence type="ECO:0000256" key="1">
    <source>
        <dbReference type="SAM" id="Coils"/>
    </source>
</evidence>
<accession>A0A1G1VRB9</accession>
<feature type="domain" description="Recombinase" evidence="3">
    <location>
        <begin position="158"/>
        <end position="271"/>
    </location>
</feature>
<dbReference type="Proteomes" id="UP000179233">
    <property type="component" value="Unassembled WGS sequence"/>
</dbReference>
<dbReference type="InterPro" id="IPR036162">
    <property type="entry name" value="Resolvase-like_N_sf"/>
</dbReference>
<dbReference type="PANTHER" id="PTHR30461">
    <property type="entry name" value="DNA-INVERTASE FROM LAMBDOID PROPHAGE"/>
    <property type="match status" value="1"/>
</dbReference>
<dbReference type="InterPro" id="IPR006119">
    <property type="entry name" value="Resolv_N"/>
</dbReference>
<comment type="caution">
    <text evidence="4">The sequence shown here is derived from an EMBL/GenBank/DDBJ whole genome shotgun (WGS) entry which is preliminary data.</text>
</comment>
<name>A0A1G1VRB9_9BACT</name>
<gene>
    <name evidence="4" type="ORF">A2786_00910</name>
</gene>
<dbReference type="AlphaFoldDB" id="A0A1G1VRB9"/>
<dbReference type="InterPro" id="IPR038109">
    <property type="entry name" value="DNA_bind_recomb_sf"/>
</dbReference>
<feature type="coiled-coil region" evidence="1">
    <location>
        <begin position="358"/>
        <end position="420"/>
    </location>
</feature>
<dbReference type="GO" id="GO:0003677">
    <property type="term" value="F:DNA binding"/>
    <property type="evidence" value="ECO:0007669"/>
    <property type="project" value="InterPro"/>
</dbReference>
<reference evidence="4 5" key="1">
    <citation type="journal article" date="2016" name="Nat. Commun.">
        <title>Thousands of microbial genomes shed light on interconnected biogeochemical processes in an aquifer system.</title>
        <authorList>
            <person name="Anantharaman K."/>
            <person name="Brown C.T."/>
            <person name="Hug L.A."/>
            <person name="Sharon I."/>
            <person name="Castelle C.J."/>
            <person name="Probst A.J."/>
            <person name="Thomas B.C."/>
            <person name="Singh A."/>
            <person name="Wilkins M.J."/>
            <person name="Karaoz U."/>
            <person name="Brodie E.L."/>
            <person name="Williams K.H."/>
            <person name="Hubbard S.S."/>
            <person name="Banfield J.F."/>
        </authorList>
    </citation>
    <scope>NUCLEOTIDE SEQUENCE [LARGE SCALE GENOMIC DNA]</scope>
</reference>
<evidence type="ECO:0008006" key="6">
    <source>
        <dbReference type="Google" id="ProtNLM"/>
    </source>
</evidence>
<dbReference type="Gene3D" id="3.90.1750.20">
    <property type="entry name" value="Putative Large Serine Recombinase, Chain B, Domain 2"/>
    <property type="match status" value="1"/>
</dbReference>
<evidence type="ECO:0000259" key="3">
    <source>
        <dbReference type="PROSITE" id="PS51737"/>
    </source>
</evidence>
<feature type="domain" description="Resolvase/invertase-type recombinase catalytic" evidence="2">
    <location>
        <begin position="3"/>
        <end position="151"/>
    </location>
</feature>
<sequence length="495" mass="56996">MSKAVIYSRVSTEEQANEGKSIEVQIDLCRKWAKENKYSVVGVYPEPGRSATTLKGRVGLQEAIAQCQDEKIDALLVMDTDRLARNPADHFFIKKALAKGGTRLVAVNQPMINDSAEGNLIEAVLAGMNAFQSEITGRKVKKSLEKKCQEGWWPGWAPLGYININKGSDDKPIRIVEIDPERGPLITEFFRLYSTGNYSIDALVDILFNMGLRSRQGKRVYRSILYNVLKNVFYIGMLKFNGQIYKGNHQPLTTPEIFENCQKTSQLHNKNACRRRKYRWLLNGFVYCGSCNTRLYTSWNHKKKKGYYHGSVRNGCNHYIGLDELEEKVANQLKKIQFSESFSQRVIDKAKELVKRSREARDEEIQALRNKVKALEVKRNTLEDNLLDQTIDKETFKRKHNELELQIQNLENDIATIENQSGFDVDVISDILSLTQNVYETYKRANFEAKKHYLSIFFERLEVKDKEISKVAYAPLFNRLLEAEKVRVTPTWLPG</sequence>
<dbReference type="CDD" id="cd00338">
    <property type="entry name" value="Ser_Recombinase"/>
    <property type="match status" value="1"/>
</dbReference>
<dbReference type="Pfam" id="PF07508">
    <property type="entry name" value="Recombinase"/>
    <property type="match status" value="1"/>
</dbReference>
<dbReference type="EMBL" id="MHCJ01000006">
    <property type="protein sequence ID" value="OGY17864.1"/>
    <property type="molecule type" value="Genomic_DNA"/>
</dbReference>
<dbReference type="SUPFAM" id="SSF53041">
    <property type="entry name" value="Resolvase-like"/>
    <property type="match status" value="1"/>
</dbReference>
<dbReference type="Gene3D" id="3.40.50.1390">
    <property type="entry name" value="Resolvase, N-terminal catalytic domain"/>
    <property type="match status" value="1"/>
</dbReference>